<feature type="non-terminal residue" evidence="1">
    <location>
        <position position="203"/>
    </location>
</feature>
<dbReference type="EMBL" id="CAJVQC010016119">
    <property type="protein sequence ID" value="CAG8673473.1"/>
    <property type="molecule type" value="Genomic_DNA"/>
</dbReference>
<keyword evidence="2" id="KW-1185">Reference proteome</keyword>
<evidence type="ECO:0000313" key="1">
    <source>
        <dbReference type="EMBL" id="CAG8673473.1"/>
    </source>
</evidence>
<proteinExistence type="predicted"/>
<gene>
    <name evidence="1" type="ORF">RPERSI_LOCUS8780</name>
</gene>
<sequence length="203" mass="23362">RGTRKPVKKLQKKQNTGENENATKQLCDTATCATQNKFAIMISQTSTSTALTASTNLVGLISNHQEKENPGYVENYDGLFDELPQSKKNNLFLASVNLQKRQSSAFGNNDFSNENNNYSDNDQQQQFSKDLQKLITFDKLTDEFWNQAYKEVAKQLIPKILFSSTHEYCIELEKYFSEHAEYFIDSILRNVWTSMFETKILPE</sequence>
<accession>A0ACA9NT36</accession>
<organism evidence="1 2">
    <name type="scientific">Racocetra persica</name>
    <dbReference type="NCBI Taxonomy" id="160502"/>
    <lineage>
        <taxon>Eukaryota</taxon>
        <taxon>Fungi</taxon>
        <taxon>Fungi incertae sedis</taxon>
        <taxon>Mucoromycota</taxon>
        <taxon>Glomeromycotina</taxon>
        <taxon>Glomeromycetes</taxon>
        <taxon>Diversisporales</taxon>
        <taxon>Gigasporaceae</taxon>
        <taxon>Racocetra</taxon>
    </lineage>
</organism>
<protein>
    <submittedName>
        <fullName evidence="1">26196_t:CDS:1</fullName>
    </submittedName>
</protein>
<comment type="caution">
    <text evidence="1">The sequence shown here is derived from an EMBL/GenBank/DDBJ whole genome shotgun (WGS) entry which is preliminary data.</text>
</comment>
<evidence type="ECO:0000313" key="2">
    <source>
        <dbReference type="Proteomes" id="UP000789920"/>
    </source>
</evidence>
<reference evidence="1" key="1">
    <citation type="submission" date="2021-06" db="EMBL/GenBank/DDBJ databases">
        <authorList>
            <person name="Kallberg Y."/>
            <person name="Tangrot J."/>
            <person name="Rosling A."/>
        </authorList>
    </citation>
    <scope>NUCLEOTIDE SEQUENCE</scope>
    <source>
        <strain evidence="1">MA461A</strain>
    </source>
</reference>
<dbReference type="Proteomes" id="UP000789920">
    <property type="component" value="Unassembled WGS sequence"/>
</dbReference>
<name>A0ACA9NT36_9GLOM</name>
<feature type="non-terminal residue" evidence="1">
    <location>
        <position position="1"/>
    </location>
</feature>